<protein>
    <submittedName>
        <fullName evidence="1">Uncharacterized protein</fullName>
    </submittedName>
</protein>
<evidence type="ECO:0000313" key="2">
    <source>
        <dbReference type="Proteomes" id="UP000821865"/>
    </source>
</evidence>
<keyword evidence="2" id="KW-1185">Reference proteome</keyword>
<accession>A0ACB8D1L7</accession>
<sequence length="371" mass="41665">MLRSGISTGASWFVAFLAVSSICNGAFSKEDIRKSCHDREVLSRNIADEVRGYAPVINSIINEVVHGSERNKTYEELAFFVDTFGTRFTGTRALERSINYMVKLLKRRRLDNVHTEPVKVPRWVRGTEEAWMMTPRLKKLPILGLGYSSATPRRGITAPILVVDSFEELRKNRQKDFETQVVIVGGHIDSWDVGQGAMDDGGGAFISWRALDVLRQLGLRPRRTVRSVLWTAEEMELIGAAQYFKDHGDERKERVNIAMESDMGTFKPMGLAFSGHSEQAKCVIAEVLSLFSDINATELRIGADAPDLEQWISAGFPVASLTTDNRKYFYFHHTDGDTMTVQDPIILDLCTALWAGVAYVLADLQDSLPRR</sequence>
<proteinExistence type="predicted"/>
<organism evidence="1 2">
    <name type="scientific">Dermacentor silvarum</name>
    <name type="common">Tick</name>
    <dbReference type="NCBI Taxonomy" id="543639"/>
    <lineage>
        <taxon>Eukaryota</taxon>
        <taxon>Metazoa</taxon>
        <taxon>Ecdysozoa</taxon>
        <taxon>Arthropoda</taxon>
        <taxon>Chelicerata</taxon>
        <taxon>Arachnida</taxon>
        <taxon>Acari</taxon>
        <taxon>Parasitiformes</taxon>
        <taxon>Ixodida</taxon>
        <taxon>Ixodoidea</taxon>
        <taxon>Ixodidae</taxon>
        <taxon>Rhipicephalinae</taxon>
        <taxon>Dermacentor</taxon>
    </lineage>
</organism>
<reference evidence="1" key="1">
    <citation type="submission" date="2020-05" db="EMBL/GenBank/DDBJ databases">
        <title>Large-scale comparative analyses of tick genomes elucidate their genetic diversity and vector capacities.</title>
        <authorList>
            <person name="Jia N."/>
            <person name="Wang J."/>
            <person name="Shi W."/>
            <person name="Du L."/>
            <person name="Sun Y."/>
            <person name="Zhan W."/>
            <person name="Jiang J."/>
            <person name="Wang Q."/>
            <person name="Zhang B."/>
            <person name="Ji P."/>
            <person name="Sakyi L.B."/>
            <person name="Cui X."/>
            <person name="Yuan T."/>
            <person name="Jiang B."/>
            <person name="Yang W."/>
            <person name="Lam T.T.-Y."/>
            <person name="Chang Q."/>
            <person name="Ding S."/>
            <person name="Wang X."/>
            <person name="Zhu J."/>
            <person name="Ruan X."/>
            <person name="Zhao L."/>
            <person name="Wei J."/>
            <person name="Que T."/>
            <person name="Du C."/>
            <person name="Cheng J."/>
            <person name="Dai P."/>
            <person name="Han X."/>
            <person name="Huang E."/>
            <person name="Gao Y."/>
            <person name="Liu J."/>
            <person name="Shao H."/>
            <person name="Ye R."/>
            <person name="Li L."/>
            <person name="Wei W."/>
            <person name="Wang X."/>
            <person name="Wang C."/>
            <person name="Yang T."/>
            <person name="Huo Q."/>
            <person name="Li W."/>
            <person name="Guo W."/>
            <person name="Chen H."/>
            <person name="Zhou L."/>
            <person name="Ni X."/>
            <person name="Tian J."/>
            <person name="Zhou Y."/>
            <person name="Sheng Y."/>
            <person name="Liu T."/>
            <person name="Pan Y."/>
            <person name="Xia L."/>
            <person name="Li J."/>
            <person name="Zhao F."/>
            <person name="Cao W."/>
        </authorList>
    </citation>
    <scope>NUCLEOTIDE SEQUENCE</scope>
    <source>
        <strain evidence="1">Dsil-2018</strain>
    </source>
</reference>
<evidence type="ECO:0000313" key="1">
    <source>
        <dbReference type="EMBL" id="KAH7958422.1"/>
    </source>
</evidence>
<gene>
    <name evidence="1" type="ORF">HPB49_001441</name>
</gene>
<dbReference type="Proteomes" id="UP000821865">
    <property type="component" value="Chromosome 3"/>
</dbReference>
<comment type="caution">
    <text evidence="1">The sequence shown here is derived from an EMBL/GenBank/DDBJ whole genome shotgun (WGS) entry which is preliminary data.</text>
</comment>
<dbReference type="EMBL" id="CM023472">
    <property type="protein sequence ID" value="KAH7958422.1"/>
    <property type="molecule type" value="Genomic_DNA"/>
</dbReference>
<name>A0ACB8D1L7_DERSI</name>